<keyword evidence="6" id="KW-0479">Metal-binding</keyword>
<comment type="similarity">
    <text evidence="2">Belongs to the fatty acid desaturase type 1 family. AlkB subfamily.</text>
</comment>
<evidence type="ECO:0000313" key="14">
    <source>
        <dbReference type="Proteomes" id="UP000184514"/>
    </source>
</evidence>
<proteinExistence type="inferred from homology"/>
<evidence type="ECO:0000256" key="6">
    <source>
        <dbReference type="ARBA" id="ARBA00022723"/>
    </source>
</evidence>
<dbReference type="GO" id="GO:0004497">
    <property type="term" value="F:monooxygenase activity"/>
    <property type="evidence" value="ECO:0007669"/>
    <property type="project" value="UniProtKB-KW"/>
</dbReference>
<evidence type="ECO:0000256" key="2">
    <source>
        <dbReference type="ARBA" id="ARBA00010823"/>
    </source>
</evidence>
<evidence type="ECO:0000256" key="5">
    <source>
        <dbReference type="ARBA" id="ARBA00022692"/>
    </source>
</evidence>
<dbReference type="RefSeq" id="WP_072629158.1">
    <property type="nucleotide sequence ID" value="NZ_MLCB01000036.1"/>
</dbReference>
<dbReference type="AlphaFoldDB" id="A0A1L9P1C3"/>
<comment type="caution">
    <text evidence="13">The sequence shown here is derived from an EMBL/GenBank/DDBJ whole genome shotgun (WGS) entry which is preliminary data.</text>
</comment>
<evidence type="ECO:0000256" key="10">
    <source>
        <dbReference type="ARBA" id="ARBA00023033"/>
    </source>
</evidence>
<dbReference type="GO" id="GO:0046872">
    <property type="term" value="F:metal ion binding"/>
    <property type="evidence" value="ECO:0007669"/>
    <property type="project" value="UniProtKB-KW"/>
</dbReference>
<keyword evidence="10 13" id="KW-0503">Monooxygenase</keyword>
<keyword evidence="7" id="KW-1133">Transmembrane helix</keyword>
<accession>A0A1L9P1C3</accession>
<keyword evidence="4" id="KW-0997">Cell inner membrane</keyword>
<evidence type="ECO:0000256" key="7">
    <source>
        <dbReference type="ARBA" id="ARBA00022989"/>
    </source>
</evidence>
<keyword evidence="3" id="KW-1003">Cell membrane</keyword>
<keyword evidence="14" id="KW-1185">Reference proteome</keyword>
<dbReference type="STRING" id="696762.PFRI_04710"/>
<dbReference type="Pfam" id="PF00487">
    <property type="entry name" value="FA_desaturase"/>
    <property type="match status" value="1"/>
</dbReference>
<dbReference type="InterPro" id="IPR033885">
    <property type="entry name" value="AlkB/XylM"/>
</dbReference>
<keyword evidence="8 13" id="KW-0560">Oxidoreductase</keyword>
<gene>
    <name evidence="13" type="primary">alkB2_1</name>
    <name evidence="13" type="ORF">PFRI_04710</name>
</gene>
<dbReference type="EC" id="1.14.15.3" evidence="13"/>
<evidence type="ECO:0000259" key="12">
    <source>
        <dbReference type="Pfam" id="PF00487"/>
    </source>
</evidence>
<evidence type="ECO:0000256" key="8">
    <source>
        <dbReference type="ARBA" id="ARBA00023002"/>
    </source>
</evidence>
<reference evidence="13 14" key="1">
    <citation type="submission" date="2016-10" db="EMBL/GenBank/DDBJ databases">
        <title>Genome sequence of Planktotalea frisia SH6-1.</title>
        <authorList>
            <person name="Poehlein A."/>
            <person name="Bakenhus I."/>
            <person name="Voget S."/>
            <person name="Brinkhoff T."/>
            <person name="Simon M."/>
        </authorList>
    </citation>
    <scope>NUCLEOTIDE SEQUENCE [LARGE SCALE GENOMIC DNA]</scope>
    <source>
        <strain evidence="13 14">SH6-1</strain>
    </source>
</reference>
<dbReference type="GO" id="GO:0006629">
    <property type="term" value="P:lipid metabolic process"/>
    <property type="evidence" value="ECO:0007669"/>
    <property type="project" value="InterPro"/>
</dbReference>
<keyword evidence="5" id="KW-0812">Transmembrane</keyword>
<sequence>MLKFTLATFGIVALLLLGALYGGIWVWRSLIYITVFAYGFDRLTPILLANADPESEFPASDRLSAALAIAHFVVLSVVVYSLAQSDALSLLEKIVLFFATSLFAGQIGHPNAHELIHRSARPLRRLGKAIYMSILMGHHASAHPLVHHVHVGTSNDPVSAPKGRGFWRFFGRAWIGSYRAGYTAESKRHKGQGLHPYVMYQLGGAACLLAGFALGGLKGALLWALIGLYAQLQIFLSDYVQHYGLRRKMLDIPLLPQNPNFFMGYDAEIV</sequence>
<organism evidence="13 14">
    <name type="scientific">Planktotalea frisia</name>
    <dbReference type="NCBI Taxonomy" id="696762"/>
    <lineage>
        <taxon>Bacteria</taxon>
        <taxon>Pseudomonadati</taxon>
        <taxon>Pseudomonadota</taxon>
        <taxon>Alphaproteobacteria</taxon>
        <taxon>Rhodobacterales</taxon>
        <taxon>Paracoccaceae</taxon>
        <taxon>Planktotalea</taxon>
    </lineage>
</organism>
<dbReference type="OrthoDB" id="4759734at2"/>
<dbReference type="GO" id="GO:0005886">
    <property type="term" value="C:plasma membrane"/>
    <property type="evidence" value="ECO:0007669"/>
    <property type="project" value="UniProtKB-SubCell"/>
</dbReference>
<evidence type="ECO:0000313" key="13">
    <source>
        <dbReference type="EMBL" id="OJI95291.1"/>
    </source>
</evidence>
<name>A0A1L9P1C3_9RHOB</name>
<evidence type="ECO:0000256" key="4">
    <source>
        <dbReference type="ARBA" id="ARBA00022519"/>
    </source>
</evidence>
<keyword evidence="11" id="KW-0472">Membrane</keyword>
<protein>
    <submittedName>
        <fullName evidence="13">Alkane 1-monooxygenase 2</fullName>
        <ecNumber evidence="13">1.14.15.3</ecNumber>
    </submittedName>
</protein>
<dbReference type="PANTHER" id="PTHR38674">
    <property type="entry name" value="ALKANE 1-MONOOXYGENASE 1"/>
    <property type="match status" value="1"/>
</dbReference>
<dbReference type="EMBL" id="MLCB01000036">
    <property type="protein sequence ID" value="OJI95291.1"/>
    <property type="molecule type" value="Genomic_DNA"/>
</dbReference>
<dbReference type="PANTHER" id="PTHR38674:SF1">
    <property type="entry name" value="ALKANE 1-MONOOXYGENASE 1"/>
    <property type="match status" value="1"/>
</dbReference>
<comment type="subcellular location">
    <subcellularLocation>
        <location evidence="1">Cell inner membrane</location>
        <topology evidence="1">Multi-pass membrane protein</topology>
    </subcellularLocation>
</comment>
<dbReference type="InterPro" id="IPR005804">
    <property type="entry name" value="FA_desaturase_dom"/>
</dbReference>
<keyword evidence="9" id="KW-0408">Iron</keyword>
<evidence type="ECO:0000256" key="3">
    <source>
        <dbReference type="ARBA" id="ARBA00022475"/>
    </source>
</evidence>
<evidence type="ECO:0000256" key="1">
    <source>
        <dbReference type="ARBA" id="ARBA00004429"/>
    </source>
</evidence>
<feature type="domain" description="Fatty acid desaturase" evidence="12">
    <location>
        <begin position="96"/>
        <end position="244"/>
    </location>
</feature>
<dbReference type="Proteomes" id="UP000184514">
    <property type="component" value="Unassembled WGS sequence"/>
</dbReference>
<evidence type="ECO:0000256" key="9">
    <source>
        <dbReference type="ARBA" id="ARBA00023004"/>
    </source>
</evidence>
<evidence type="ECO:0000256" key="11">
    <source>
        <dbReference type="ARBA" id="ARBA00023136"/>
    </source>
</evidence>